<dbReference type="InterPro" id="IPR036380">
    <property type="entry name" value="Isochorismatase-like_sf"/>
</dbReference>
<evidence type="ECO:0000256" key="2">
    <source>
        <dbReference type="ARBA" id="ARBA00022801"/>
    </source>
</evidence>
<dbReference type="PANTHER" id="PTHR43540:SF10">
    <property type="entry name" value="ISOCHORISMATASE"/>
    <property type="match status" value="1"/>
</dbReference>
<comment type="similarity">
    <text evidence="1">Belongs to the isochorismatase family.</text>
</comment>
<dbReference type="SUPFAM" id="SSF52499">
    <property type="entry name" value="Isochorismatase-like hydrolases"/>
    <property type="match status" value="1"/>
</dbReference>
<proteinExistence type="inferred from homology"/>
<evidence type="ECO:0000259" key="3">
    <source>
        <dbReference type="Pfam" id="PF00857"/>
    </source>
</evidence>
<dbReference type="Proteomes" id="UP000294865">
    <property type="component" value="Unassembled WGS sequence"/>
</dbReference>
<dbReference type="InterPro" id="IPR050272">
    <property type="entry name" value="Isochorismatase-like_hydrls"/>
</dbReference>
<dbReference type="InterPro" id="IPR000868">
    <property type="entry name" value="Isochorismatase-like_dom"/>
</dbReference>
<evidence type="ECO:0000313" key="5">
    <source>
        <dbReference type="Proteomes" id="UP000294865"/>
    </source>
</evidence>
<sequence>MNDLKEALIIVDYSFDFVAPDGKLTCGEPGMKLEPVIAEKWEQYVSADKPVYILMDLHFEQDAYHPESKLFPQHNIEGTDGRKLYGQLNTLFERDGHKANVHWIDKRRYSAFSGTPLNQLLTERNIKSIELTGVCTDICVLHTAMDGYNLGYNMYVDARAVASFNPVGHTYALEHFKNVLGMTVDSE</sequence>
<gene>
    <name evidence="4" type="ORF">ETI04_07960</name>
</gene>
<dbReference type="Gene3D" id="3.40.50.850">
    <property type="entry name" value="Isochorismatase-like"/>
    <property type="match status" value="1"/>
</dbReference>
<feature type="domain" description="Isochorismatase-like" evidence="3">
    <location>
        <begin position="7"/>
        <end position="186"/>
    </location>
</feature>
<dbReference type="Pfam" id="PF00857">
    <property type="entry name" value="Isochorismatase"/>
    <property type="match status" value="1"/>
</dbReference>
<evidence type="ECO:0000256" key="1">
    <source>
        <dbReference type="ARBA" id="ARBA00006336"/>
    </source>
</evidence>
<comment type="caution">
    <text evidence="4">The sequence shown here is derived from an EMBL/GenBank/DDBJ whole genome shotgun (WGS) entry which is preliminary data.</text>
</comment>
<name>A0A4R6C4I8_9STAP</name>
<reference evidence="4 5" key="1">
    <citation type="submission" date="2019-01" db="EMBL/GenBank/DDBJ databases">
        <title>Draft genome sequences of Macrococcus caseolyticus, Macrococcus canis, Macrococcus bohemicus and Macrococcus goetzii.</title>
        <authorList>
            <person name="Mazhar S."/>
            <person name="Altermann E."/>
            <person name="Hill C."/>
            <person name="Mcauliffe O."/>
        </authorList>
    </citation>
    <scope>NUCLEOTIDE SEQUENCE [LARGE SCALE GENOMIC DNA]</scope>
    <source>
        <strain evidence="4 5">DPC7162</strain>
    </source>
</reference>
<dbReference type="AlphaFoldDB" id="A0A4R6C4I8"/>
<evidence type="ECO:0000313" key="4">
    <source>
        <dbReference type="EMBL" id="TDM16623.1"/>
    </source>
</evidence>
<protein>
    <submittedName>
        <fullName evidence="4">Cysteine hydrolase</fullName>
    </submittedName>
</protein>
<dbReference type="PANTHER" id="PTHR43540">
    <property type="entry name" value="PEROXYUREIDOACRYLATE/UREIDOACRYLATE AMIDOHYDROLASE-RELATED"/>
    <property type="match status" value="1"/>
</dbReference>
<accession>A0A4R6C4I8</accession>
<dbReference type="EMBL" id="SDQG01000004">
    <property type="protein sequence ID" value="TDM16623.1"/>
    <property type="molecule type" value="Genomic_DNA"/>
</dbReference>
<dbReference type="CDD" id="cd00431">
    <property type="entry name" value="cysteine_hydrolases"/>
    <property type="match status" value="1"/>
</dbReference>
<organism evidence="4 5">
    <name type="scientific">Macrococcoides canis</name>
    <dbReference type="NCBI Taxonomy" id="1855823"/>
    <lineage>
        <taxon>Bacteria</taxon>
        <taxon>Bacillati</taxon>
        <taxon>Bacillota</taxon>
        <taxon>Bacilli</taxon>
        <taxon>Bacillales</taxon>
        <taxon>Staphylococcaceae</taxon>
        <taxon>Macrococcoides</taxon>
    </lineage>
</organism>
<keyword evidence="2 4" id="KW-0378">Hydrolase</keyword>
<dbReference type="GO" id="GO:0016787">
    <property type="term" value="F:hydrolase activity"/>
    <property type="evidence" value="ECO:0007669"/>
    <property type="project" value="UniProtKB-KW"/>
</dbReference>